<dbReference type="CDD" id="cd16936">
    <property type="entry name" value="HATPase_RsbW-like"/>
    <property type="match status" value="1"/>
</dbReference>
<dbReference type="EMBL" id="JBJVNI010000016">
    <property type="protein sequence ID" value="MFM9612644.1"/>
    <property type="molecule type" value="Genomic_DNA"/>
</dbReference>
<evidence type="ECO:0000313" key="5">
    <source>
        <dbReference type="Proteomes" id="UP001631957"/>
    </source>
</evidence>
<dbReference type="Gene3D" id="3.30.565.10">
    <property type="entry name" value="Histidine kinase-like ATPase, C-terminal domain"/>
    <property type="match status" value="1"/>
</dbReference>
<gene>
    <name evidence="4" type="ORF">ACKI18_28510</name>
</gene>
<protein>
    <submittedName>
        <fullName evidence="4">ATP-binding protein</fullName>
    </submittedName>
</protein>
<dbReference type="GO" id="GO:0005524">
    <property type="term" value="F:ATP binding"/>
    <property type="evidence" value="ECO:0007669"/>
    <property type="project" value="UniProtKB-KW"/>
</dbReference>
<dbReference type="InterPro" id="IPR003594">
    <property type="entry name" value="HATPase_dom"/>
</dbReference>
<name>A0ABW9HX11_9ACTN</name>
<feature type="domain" description="Histidine kinase/HSP90-like ATPase" evidence="3">
    <location>
        <begin position="23"/>
        <end position="121"/>
    </location>
</feature>
<proteinExistence type="predicted"/>
<organism evidence="4 5">
    <name type="scientific">Streptomyces niveiscabiei</name>
    <dbReference type="NCBI Taxonomy" id="164115"/>
    <lineage>
        <taxon>Bacteria</taxon>
        <taxon>Bacillati</taxon>
        <taxon>Actinomycetota</taxon>
        <taxon>Actinomycetes</taxon>
        <taxon>Kitasatosporales</taxon>
        <taxon>Streptomycetaceae</taxon>
        <taxon>Streptomyces</taxon>
    </lineage>
</organism>
<dbReference type="Pfam" id="PF13581">
    <property type="entry name" value="HATPase_c_2"/>
    <property type="match status" value="1"/>
</dbReference>
<sequence>MTERPRATPPAQPPAPLPVLVLPGEPSSAGAARKFVREYVEYHVPGVPEDYVENIVLVTSEMVTNAIRYGTEPGDSIRITLDADEREARIEVQDPTRRSPRRRPESGERGRGRGLFILDGVCGDAWGCRPAPFGKVVWARVRAPQVLVPGVEFVAGLSVLTWLDFTPAGVTPWLLIGHPAPYRPNETAESVEGGLRAIGAGLRLRPAAERVRDVGDRLRLGGRTVALDYGHDHCLLRIPDADEKWRTHVAQGTRVCLAVCLDALPVGIGIEDAARLVRRAGRMLVGATGVRGR</sequence>
<evidence type="ECO:0000256" key="1">
    <source>
        <dbReference type="ARBA" id="ARBA00022527"/>
    </source>
</evidence>
<dbReference type="SUPFAM" id="SSF55874">
    <property type="entry name" value="ATPase domain of HSP90 chaperone/DNA topoisomerase II/histidine kinase"/>
    <property type="match status" value="1"/>
</dbReference>
<dbReference type="Proteomes" id="UP001631957">
    <property type="component" value="Unassembled WGS sequence"/>
</dbReference>
<evidence type="ECO:0000313" key="4">
    <source>
        <dbReference type="EMBL" id="MFM9612644.1"/>
    </source>
</evidence>
<comment type="caution">
    <text evidence="4">The sequence shown here is derived from an EMBL/GenBank/DDBJ whole genome shotgun (WGS) entry which is preliminary data.</text>
</comment>
<accession>A0ABW9HX11</accession>
<dbReference type="InterPro" id="IPR050267">
    <property type="entry name" value="Anti-sigma-factor_SerPK"/>
</dbReference>
<keyword evidence="1" id="KW-0723">Serine/threonine-protein kinase</keyword>
<keyword evidence="1" id="KW-0808">Transferase</keyword>
<dbReference type="PANTHER" id="PTHR35526">
    <property type="entry name" value="ANTI-SIGMA-F FACTOR RSBW-RELATED"/>
    <property type="match status" value="1"/>
</dbReference>
<keyword evidence="4" id="KW-0067">ATP-binding</keyword>
<dbReference type="RefSeq" id="WP_409122637.1">
    <property type="nucleotide sequence ID" value="NZ_JBJVNI010000016.1"/>
</dbReference>
<keyword evidence="1" id="KW-0418">Kinase</keyword>
<feature type="region of interest" description="Disordered" evidence="2">
    <location>
        <begin position="86"/>
        <end position="110"/>
    </location>
</feature>
<reference evidence="4 5" key="1">
    <citation type="submission" date="2024-12" db="EMBL/GenBank/DDBJ databases">
        <title>Forecasting of Potato common scab and diversities of Pathogenic streptomyces spp. in china.</title>
        <authorList>
            <person name="Handique U."/>
            <person name="Wu J."/>
        </authorList>
    </citation>
    <scope>NUCLEOTIDE SEQUENCE [LARGE SCALE GENOMIC DNA]</scope>
    <source>
        <strain evidence="4 5">ZRIMU1530</strain>
    </source>
</reference>
<evidence type="ECO:0000259" key="3">
    <source>
        <dbReference type="Pfam" id="PF13581"/>
    </source>
</evidence>
<dbReference type="InterPro" id="IPR036890">
    <property type="entry name" value="HATPase_C_sf"/>
</dbReference>
<keyword evidence="5" id="KW-1185">Reference proteome</keyword>
<dbReference type="PANTHER" id="PTHR35526:SF3">
    <property type="entry name" value="ANTI-SIGMA-F FACTOR RSBW"/>
    <property type="match status" value="1"/>
</dbReference>
<keyword evidence="4" id="KW-0547">Nucleotide-binding</keyword>
<evidence type="ECO:0000256" key="2">
    <source>
        <dbReference type="SAM" id="MobiDB-lite"/>
    </source>
</evidence>